<sequence>MCFHSFILQYNCKNKMPNNKKKSKIWNYFKKCDNDKGVICKFCNKNLKTSGNTTNMRGHLEKVHPEYIQQLIAEEPVQKKKRTCDADDEEVQTEQLASTSAAADVDCSYVPDIASALGSSSSVTTSNTTIQPRQESVEVLFNNIKSVANVEGNKHKKITESIVNFIILDHKPFSVVEGKGFIQLIKEIVPLYKVPSRETFKKRIDDKYEVMSVVFKKYIQEAEHYCITYDIWTEAMRNKSFVGVTTHFLEKSKLRSVSLGVFELFEKHTAEYVQRKLTEIFQEWNISTDKVTAIVTDNDSTVMKVNRDMFGEKKIIPCFAHTVNLVVTNSLDKSQMASAIINKVREIVKFMKRSVNASDELRKKQKENSLMEGKVKKLILDVRTRWNSTYYMLERFIELIEIIGAILLCRPDAPPMIVSSEIGCLREIIQLLQPFERLTKEVCAQHFITVSKVIPLVSCLRGMLEKYSGMPFVYEATLSLKLEIEKEVTKRFDKLEHCSSLAIATALDPRFKLIHFKDATAKGKVINYINNYLASNLKNVAIANESSDESEKGDNPEGDIWSYHKTLTHYNIKNKTKDKSKADTELQILAMIYLPIVATSVPSERLFSEAGATITQERNRLLGTRLSKLLFLNSIMKK</sequence>
<keyword evidence="2" id="KW-1185">Reference proteome</keyword>
<dbReference type="Proteomes" id="UP000824533">
    <property type="component" value="Linkage Group LG05"/>
</dbReference>
<organism evidence="1 2">
    <name type="scientific">Dendrolimus kikuchii</name>
    <dbReference type="NCBI Taxonomy" id="765133"/>
    <lineage>
        <taxon>Eukaryota</taxon>
        <taxon>Metazoa</taxon>
        <taxon>Ecdysozoa</taxon>
        <taxon>Arthropoda</taxon>
        <taxon>Hexapoda</taxon>
        <taxon>Insecta</taxon>
        <taxon>Pterygota</taxon>
        <taxon>Neoptera</taxon>
        <taxon>Endopterygota</taxon>
        <taxon>Lepidoptera</taxon>
        <taxon>Glossata</taxon>
        <taxon>Ditrysia</taxon>
        <taxon>Bombycoidea</taxon>
        <taxon>Lasiocampidae</taxon>
        <taxon>Dendrolimus</taxon>
    </lineage>
</organism>
<dbReference type="EMBL" id="CM034391">
    <property type="protein sequence ID" value="KAJ0180829.1"/>
    <property type="molecule type" value="Genomic_DNA"/>
</dbReference>
<accession>A0ACC1DA30</accession>
<protein>
    <submittedName>
        <fullName evidence="1">Uncharacterized protein</fullName>
    </submittedName>
</protein>
<proteinExistence type="predicted"/>
<reference evidence="1 2" key="1">
    <citation type="journal article" date="2021" name="Front. Genet.">
        <title>Chromosome-Level Genome Assembly Reveals Significant Gene Expansion in the Toll and IMD Signaling Pathways of Dendrolimus kikuchii.</title>
        <authorList>
            <person name="Zhou J."/>
            <person name="Wu P."/>
            <person name="Xiong Z."/>
            <person name="Liu N."/>
            <person name="Zhao N."/>
            <person name="Ji M."/>
            <person name="Qiu Y."/>
            <person name="Yang B."/>
        </authorList>
    </citation>
    <scope>NUCLEOTIDE SEQUENCE [LARGE SCALE GENOMIC DNA]</scope>
    <source>
        <strain evidence="1">Ann1</strain>
    </source>
</reference>
<evidence type="ECO:0000313" key="2">
    <source>
        <dbReference type="Proteomes" id="UP000824533"/>
    </source>
</evidence>
<evidence type="ECO:0000313" key="1">
    <source>
        <dbReference type="EMBL" id="KAJ0180829.1"/>
    </source>
</evidence>
<gene>
    <name evidence="1" type="ORF">K1T71_002914</name>
</gene>
<name>A0ACC1DA30_9NEOP</name>
<comment type="caution">
    <text evidence="1">The sequence shown here is derived from an EMBL/GenBank/DDBJ whole genome shotgun (WGS) entry which is preliminary data.</text>
</comment>